<keyword evidence="2" id="KW-1185">Reference proteome</keyword>
<sequence>MRLNLLLPTLMIVLCLACSKENGDAGSADEQKLEAHSWQQTNTTATTGEQKPVATFSANHNFSVNLNSAIAGAGSYSSIGALVTGTWSYDGNNIEISNISISYTVNGGAAANLQAVVNAYTGGLVAFNAFIQAYCNLLQVDASGNLTVKGASSNKVTWAVQQLTSSVLVVTSAGATASFTAK</sequence>
<comment type="caution">
    <text evidence="1">The sequence shown here is derived from an EMBL/GenBank/DDBJ whole genome shotgun (WGS) entry which is preliminary data.</text>
</comment>
<reference evidence="1 2" key="1">
    <citation type="submission" date="2021-11" db="EMBL/GenBank/DDBJ databases">
        <title>Genomic of Niabella pedocola.</title>
        <authorList>
            <person name="Wu T."/>
        </authorList>
    </citation>
    <scope>NUCLEOTIDE SEQUENCE [LARGE SCALE GENOMIC DNA]</scope>
    <source>
        <strain evidence="1 2">JCM 31011</strain>
    </source>
</reference>
<evidence type="ECO:0000313" key="2">
    <source>
        <dbReference type="Proteomes" id="UP001199816"/>
    </source>
</evidence>
<protein>
    <recommendedName>
        <fullName evidence="3">Lipocalin-like domain-containing protein</fullName>
    </recommendedName>
</protein>
<evidence type="ECO:0000313" key="1">
    <source>
        <dbReference type="EMBL" id="MCD2423876.1"/>
    </source>
</evidence>
<proteinExistence type="predicted"/>
<dbReference type="EMBL" id="JAJNEC010000005">
    <property type="protein sequence ID" value="MCD2423876.1"/>
    <property type="molecule type" value="Genomic_DNA"/>
</dbReference>
<dbReference type="RefSeq" id="WP_231005134.1">
    <property type="nucleotide sequence ID" value="NZ_JAJNEC010000005.1"/>
</dbReference>
<accession>A0ABS8PVE6</accession>
<evidence type="ECO:0008006" key="3">
    <source>
        <dbReference type="Google" id="ProtNLM"/>
    </source>
</evidence>
<organism evidence="1 2">
    <name type="scientific">Niabella pedocola</name>
    <dbReference type="NCBI Taxonomy" id="1752077"/>
    <lineage>
        <taxon>Bacteria</taxon>
        <taxon>Pseudomonadati</taxon>
        <taxon>Bacteroidota</taxon>
        <taxon>Chitinophagia</taxon>
        <taxon>Chitinophagales</taxon>
        <taxon>Chitinophagaceae</taxon>
        <taxon>Niabella</taxon>
    </lineage>
</organism>
<gene>
    <name evidence="1" type="ORF">LQ567_13955</name>
</gene>
<name>A0ABS8PVE6_9BACT</name>
<dbReference type="Proteomes" id="UP001199816">
    <property type="component" value="Unassembled WGS sequence"/>
</dbReference>